<protein>
    <submittedName>
        <fullName evidence="1">Uncharacterized protein</fullName>
    </submittedName>
</protein>
<keyword evidence="2" id="KW-1185">Reference proteome</keyword>
<dbReference type="EMBL" id="CP044621">
    <property type="protein sequence ID" value="QRD84791.1"/>
    <property type="molecule type" value="Genomic_DNA"/>
</dbReference>
<gene>
    <name evidence="1" type="ORF">F9C07_9046</name>
</gene>
<dbReference type="AlphaFoldDB" id="A0A7U2QTX9"/>
<name>A0A7U2QTX9_ASPFN</name>
<proteinExistence type="predicted"/>
<evidence type="ECO:0000313" key="2">
    <source>
        <dbReference type="Proteomes" id="UP000596276"/>
    </source>
</evidence>
<evidence type="ECO:0000313" key="1">
    <source>
        <dbReference type="EMBL" id="QRD84791.1"/>
    </source>
</evidence>
<organism evidence="1 2">
    <name type="scientific">Aspergillus flavus (strain ATCC 200026 / FGSC A1120 / IAM 13836 / NRRL 3357 / JCM 12722 / SRRC 167)</name>
    <dbReference type="NCBI Taxonomy" id="332952"/>
    <lineage>
        <taxon>Eukaryota</taxon>
        <taxon>Fungi</taxon>
        <taxon>Dikarya</taxon>
        <taxon>Ascomycota</taxon>
        <taxon>Pezizomycotina</taxon>
        <taxon>Eurotiomycetes</taxon>
        <taxon>Eurotiomycetidae</taxon>
        <taxon>Eurotiales</taxon>
        <taxon>Aspergillaceae</taxon>
        <taxon>Aspergillus</taxon>
        <taxon>Aspergillus subgen. Circumdati</taxon>
    </lineage>
</organism>
<reference evidence="2" key="1">
    <citation type="journal article" date="2021" name="G3 (Bethesda)">
        <title>Chromosome assembled and annotated genome sequence of Aspergillus flavus NRRL 3357.</title>
        <authorList>
            <person name="Skerker J.M."/>
            <person name="Pianalto K.M."/>
            <person name="Mondo S.J."/>
            <person name="Yang K."/>
            <person name="Arkin A.P."/>
            <person name="Keller N.P."/>
            <person name="Grigoriev I.V."/>
            <person name="Louise Glass N.L."/>
        </authorList>
    </citation>
    <scope>NUCLEOTIDE SEQUENCE [LARGE SCALE GENOMIC DNA]</scope>
    <source>
        <strain evidence="2">ATCC 200026 / FGSC A1120 / IAM 13836 / NRRL 3357 / JCM 12722 / SRRC 167</strain>
    </source>
</reference>
<dbReference type="Proteomes" id="UP000596276">
    <property type="component" value="Chromosome 5"/>
</dbReference>
<sequence length="73" mass="8793">MHIQTFTQKRFPFCIHLRETPRSRNILIPDTVVSRIFPIKNTNKLPIFDYDIAQIQITMRHPEEIVSQEDREE</sequence>
<dbReference type="VEuPathDB" id="FungiDB:F9C07_9046"/>
<accession>A0A7U2QTX9</accession>